<protein>
    <submittedName>
        <fullName evidence="1">Uncharacterized protein</fullName>
    </submittedName>
</protein>
<evidence type="ECO:0000313" key="1">
    <source>
        <dbReference type="EMBL" id="KAK3235323.1"/>
    </source>
</evidence>
<dbReference type="AlphaFoldDB" id="A0AAE0BG87"/>
<accession>A0AAE0BG87</accession>
<dbReference type="EMBL" id="LGRX02035317">
    <property type="protein sequence ID" value="KAK3235323.1"/>
    <property type="molecule type" value="Genomic_DNA"/>
</dbReference>
<evidence type="ECO:0000313" key="2">
    <source>
        <dbReference type="Proteomes" id="UP001190700"/>
    </source>
</evidence>
<sequence>MTRELLMLHLDGATDDLSTCADVETWAELDEAAGDVEQHRCASTPVLSGKPGMLNPMQGVYEREGDYAEHEDFEDHQSPFERGPPGDSDCLVLVFVGGGGGHQSDYCD</sequence>
<dbReference type="Proteomes" id="UP001190700">
    <property type="component" value="Unassembled WGS sequence"/>
</dbReference>
<reference evidence="1 2" key="1">
    <citation type="journal article" date="2015" name="Genome Biol. Evol.">
        <title>Comparative Genomics of a Bacterivorous Green Alga Reveals Evolutionary Causalities and Consequences of Phago-Mixotrophic Mode of Nutrition.</title>
        <authorList>
            <person name="Burns J.A."/>
            <person name="Paasch A."/>
            <person name="Narechania A."/>
            <person name="Kim E."/>
        </authorList>
    </citation>
    <scope>NUCLEOTIDE SEQUENCE [LARGE SCALE GENOMIC DNA]</scope>
    <source>
        <strain evidence="1 2">PLY_AMNH</strain>
    </source>
</reference>
<gene>
    <name evidence="1" type="ORF">CYMTET_54466</name>
</gene>
<proteinExistence type="predicted"/>
<name>A0AAE0BG87_9CHLO</name>
<organism evidence="1 2">
    <name type="scientific">Cymbomonas tetramitiformis</name>
    <dbReference type="NCBI Taxonomy" id="36881"/>
    <lineage>
        <taxon>Eukaryota</taxon>
        <taxon>Viridiplantae</taxon>
        <taxon>Chlorophyta</taxon>
        <taxon>Pyramimonadophyceae</taxon>
        <taxon>Pyramimonadales</taxon>
        <taxon>Pyramimonadaceae</taxon>
        <taxon>Cymbomonas</taxon>
    </lineage>
</organism>
<comment type="caution">
    <text evidence="1">The sequence shown here is derived from an EMBL/GenBank/DDBJ whole genome shotgun (WGS) entry which is preliminary data.</text>
</comment>
<keyword evidence="2" id="KW-1185">Reference proteome</keyword>